<dbReference type="Pfam" id="PF17318">
    <property type="entry name" value="DUF5361"/>
    <property type="match status" value="1"/>
</dbReference>
<evidence type="ECO:0000313" key="2">
    <source>
        <dbReference type="Proteomes" id="UP000183810"/>
    </source>
</evidence>
<dbReference type="EMBL" id="CP018082">
    <property type="protein sequence ID" value="APE37664.1"/>
    <property type="molecule type" value="Genomic_DNA"/>
</dbReference>
<gene>
    <name evidence="1" type="ORF">BOX37_31205</name>
</gene>
<reference evidence="1" key="1">
    <citation type="submission" date="2016-11" db="EMBL/GenBank/DDBJ databases">
        <authorList>
            <person name="Jaros S."/>
            <person name="Januszkiewicz K."/>
            <person name="Wedrychowicz H."/>
        </authorList>
    </citation>
    <scope>NUCLEOTIDE SEQUENCE [LARGE SCALE GENOMIC DNA]</scope>
    <source>
        <strain evidence="1">Y48</strain>
    </source>
</reference>
<protein>
    <submittedName>
        <fullName evidence="1">Uncharacterized protein</fullName>
    </submittedName>
</protein>
<keyword evidence="2" id="KW-1185">Reference proteome</keyword>
<dbReference type="Proteomes" id="UP000183810">
    <property type="component" value="Chromosome"/>
</dbReference>
<organism evidence="1 2">
    <name type="scientific">Nocardia mangyaensis</name>
    <dbReference type="NCBI Taxonomy" id="2213200"/>
    <lineage>
        <taxon>Bacteria</taxon>
        <taxon>Bacillati</taxon>
        <taxon>Actinomycetota</taxon>
        <taxon>Actinomycetes</taxon>
        <taxon>Mycobacteriales</taxon>
        <taxon>Nocardiaceae</taxon>
        <taxon>Nocardia</taxon>
    </lineage>
</organism>
<name>A0A1J0VZY9_9NOCA</name>
<dbReference type="OrthoDB" id="3194899at2"/>
<accession>A0A1J0VZY9</accession>
<evidence type="ECO:0000313" key="1">
    <source>
        <dbReference type="EMBL" id="APE37664.1"/>
    </source>
</evidence>
<dbReference type="AlphaFoldDB" id="A0A1J0VZY9"/>
<proteinExistence type="predicted"/>
<sequence length="103" mass="11619">MSLSLDALAEEHAEAVEYDLITVGLRLRHLGTDALTWCNLKAVITCSPSTSALYRVRNLSEHEWHLDRLLLTDVVDFLRWLVWAKSADAQQGRNRPEPIPAPA</sequence>
<dbReference type="InterPro" id="IPR035286">
    <property type="entry name" value="DUF5361"/>
</dbReference>
<dbReference type="KEGG" id="nsl:BOX37_31205"/>
<dbReference type="RefSeq" id="WP_071930829.1">
    <property type="nucleotide sequence ID" value="NZ_CP018082.1"/>
</dbReference>